<dbReference type="EMBL" id="DYZA01000134">
    <property type="protein sequence ID" value="HJD97327.1"/>
    <property type="molecule type" value="Genomic_DNA"/>
</dbReference>
<comment type="catalytic activity">
    <reaction evidence="9">
        <text>Hydrolysis of dipeptides, preferentially hydrophobic dipeptides including prolyl amino acids.</text>
        <dbReference type="EC" id="3.4.13.18"/>
    </reaction>
</comment>
<evidence type="ECO:0000313" key="20">
    <source>
        <dbReference type="Proteomes" id="UP000698963"/>
    </source>
</evidence>
<dbReference type="Gene3D" id="3.40.630.10">
    <property type="entry name" value="Zn peptidases"/>
    <property type="match status" value="2"/>
</dbReference>
<dbReference type="GO" id="GO:0006508">
    <property type="term" value="P:proteolysis"/>
    <property type="evidence" value="ECO:0007669"/>
    <property type="project" value="UniProtKB-KW"/>
</dbReference>
<evidence type="ECO:0000313" key="19">
    <source>
        <dbReference type="EMBL" id="HJD97327.1"/>
    </source>
</evidence>
<dbReference type="NCBIfam" id="TIGR01893">
    <property type="entry name" value="aa-his-dipept"/>
    <property type="match status" value="1"/>
</dbReference>
<evidence type="ECO:0000256" key="15">
    <source>
        <dbReference type="ARBA" id="ARBA00076004"/>
    </source>
</evidence>
<organism evidence="19 20">
    <name type="scientific">Mailhella massiliensis</name>
    <dbReference type="NCBI Taxonomy" id="1903261"/>
    <lineage>
        <taxon>Bacteria</taxon>
        <taxon>Pseudomonadati</taxon>
        <taxon>Thermodesulfobacteriota</taxon>
        <taxon>Desulfovibrionia</taxon>
        <taxon>Desulfovibrionales</taxon>
        <taxon>Desulfovibrionaceae</taxon>
        <taxon>Mailhella</taxon>
    </lineage>
</organism>
<evidence type="ECO:0000256" key="11">
    <source>
        <dbReference type="ARBA" id="ARBA00044252"/>
    </source>
</evidence>
<accession>A0A921AWV2</accession>
<dbReference type="PIRSF" id="PIRSF016599">
    <property type="entry name" value="Xaa-His_dipept"/>
    <property type="match status" value="1"/>
</dbReference>
<comment type="similarity">
    <text evidence="12">Belongs to the peptidase M20C family.</text>
</comment>
<dbReference type="SUPFAM" id="SSF53187">
    <property type="entry name" value="Zn-dependent exopeptidases"/>
    <property type="match status" value="1"/>
</dbReference>
<keyword evidence="7" id="KW-0482">Metalloprotease</keyword>
<gene>
    <name evidence="19" type="ORF">K8W16_06755</name>
</gene>
<proteinExistence type="inferred from homology"/>
<keyword evidence="4" id="KW-0479">Metal-binding</keyword>
<keyword evidence="3" id="KW-0645">Protease</keyword>
<evidence type="ECO:0000256" key="8">
    <source>
        <dbReference type="ARBA" id="ARBA00023285"/>
    </source>
</evidence>
<evidence type="ECO:0000259" key="18">
    <source>
        <dbReference type="Pfam" id="PF07687"/>
    </source>
</evidence>
<keyword evidence="6" id="KW-0862">Zinc</keyword>
<evidence type="ECO:0000256" key="2">
    <source>
        <dbReference type="ARBA" id="ARBA00001947"/>
    </source>
</evidence>
<evidence type="ECO:0000256" key="6">
    <source>
        <dbReference type="ARBA" id="ARBA00022833"/>
    </source>
</evidence>
<dbReference type="PANTHER" id="PTHR43501">
    <property type="entry name" value="CYTOSOL NON-SPECIFIC DIPEPTIDASE"/>
    <property type="match status" value="1"/>
</dbReference>
<evidence type="ECO:0000256" key="1">
    <source>
        <dbReference type="ARBA" id="ARBA00001941"/>
    </source>
</evidence>
<comment type="cofactor">
    <cofactor evidence="2">
        <name>Zn(2+)</name>
        <dbReference type="ChEBI" id="CHEBI:29105"/>
    </cofactor>
</comment>
<evidence type="ECO:0000256" key="4">
    <source>
        <dbReference type="ARBA" id="ARBA00022723"/>
    </source>
</evidence>
<dbReference type="InterPro" id="IPR011650">
    <property type="entry name" value="Peptidase_M20_dimer"/>
</dbReference>
<name>A0A921AWV2_9BACT</name>
<dbReference type="PANTHER" id="PTHR43501:SF1">
    <property type="entry name" value="CYTOSOL NON-SPECIFIC DIPEPTIDASE"/>
    <property type="match status" value="1"/>
</dbReference>
<evidence type="ECO:0000256" key="12">
    <source>
        <dbReference type="ARBA" id="ARBA00061423"/>
    </source>
</evidence>
<evidence type="ECO:0000256" key="7">
    <source>
        <dbReference type="ARBA" id="ARBA00023049"/>
    </source>
</evidence>
<dbReference type="GO" id="GO:0070573">
    <property type="term" value="F:metallodipeptidase activity"/>
    <property type="evidence" value="ECO:0007669"/>
    <property type="project" value="TreeGrafter"/>
</dbReference>
<dbReference type="EC" id="3.4.13.18" evidence="10"/>
<dbReference type="InterPro" id="IPR002933">
    <property type="entry name" value="Peptidase_M20"/>
</dbReference>
<comment type="cofactor">
    <cofactor evidence="1">
        <name>Co(2+)</name>
        <dbReference type="ChEBI" id="CHEBI:48828"/>
    </cofactor>
</comment>
<evidence type="ECO:0000256" key="9">
    <source>
        <dbReference type="ARBA" id="ARBA00036421"/>
    </source>
</evidence>
<reference evidence="19" key="1">
    <citation type="journal article" date="2021" name="PeerJ">
        <title>Extensive microbial diversity within the chicken gut microbiome revealed by metagenomics and culture.</title>
        <authorList>
            <person name="Gilroy R."/>
            <person name="Ravi A."/>
            <person name="Getino M."/>
            <person name="Pursley I."/>
            <person name="Horton D.L."/>
            <person name="Alikhan N.F."/>
            <person name="Baker D."/>
            <person name="Gharbi K."/>
            <person name="Hall N."/>
            <person name="Watson M."/>
            <person name="Adriaenssens E.M."/>
            <person name="Foster-Nyarko E."/>
            <person name="Jarju S."/>
            <person name="Secka A."/>
            <person name="Antonio M."/>
            <person name="Oren A."/>
            <person name="Chaudhuri R.R."/>
            <person name="La Ragione R."/>
            <person name="Hildebrand F."/>
            <person name="Pallen M.J."/>
        </authorList>
    </citation>
    <scope>NUCLEOTIDE SEQUENCE</scope>
    <source>
        <strain evidence="19">ChiGjej2B2-19336</strain>
    </source>
</reference>
<feature type="domain" description="Peptidase M20 dimerisation" evidence="18">
    <location>
        <begin position="212"/>
        <end position="293"/>
    </location>
</feature>
<evidence type="ECO:0000256" key="10">
    <source>
        <dbReference type="ARBA" id="ARBA00038976"/>
    </source>
</evidence>
<dbReference type="RefSeq" id="WP_304122338.1">
    <property type="nucleotide sequence ID" value="NZ_DYZA01000134.1"/>
</dbReference>
<comment type="caution">
    <text evidence="19">The sequence shown here is derived from an EMBL/GenBank/DDBJ whole genome shotgun (WGS) entry which is preliminary data.</text>
</comment>
<keyword evidence="8" id="KW-0170">Cobalt</keyword>
<protein>
    <recommendedName>
        <fullName evidence="13">Cytosol non-specific dipeptidase</fullName>
        <ecNumber evidence="10">3.4.13.18</ecNumber>
    </recommendedName>
    <alternativeName>
        <fullName evidence="16">Aminoacyl-histidine dipeptidase</fullName>
    </alternativeName>
    <alternativeName>
        <fullName evidence="15">Beta-alanyl-histidine dipeptidase</fullName>
    </alternativeName>
    <alternativeName>
        <fullName evidence="14">Carnosinase</fullName>
    </alternativeName>
    <alternativeName>
        <fullName evidence="11">Peptidase D</fullName>
    </alternativeName>
    <alternativeName>
        <fullName evidence="17">Xaa-His dipeptidase</fullName>
    </alternativeName>
</protein>
<dbReference type="PRINTS" id="PR00934">
    <property type="entry name" value="XHISDIPTASE"/>
</dbReference>
<evidence type="ECO:0000256" key="13">
    <source>
        <dbReference type="ARBA" id="ARBA00071271"/>
    </source>
</evidence>
<keyword evidence="5" id="KW-0378">Hydrolase</keyword>
<dbReference type="FunFam" id="3.40.630.10:FF:000018">
    <property type="entry name" value="Aminoacyl-histidine dipeptidase PepD"/>
    <property type="match status" value="1"/>
</dbReference>
<evidence type="ECO:0000256" key="17">
    <source>
        <dbReference type="ARBA" id="ARBA00078074"/>
    </source>
</evidence>
<reference evidence="19" key="2">
    <citation type="submission" date="2021-09" db="EMBL/GenBank/DDBJ databases">
        <authorList>
            <person name="Gilroy R."/>
        </authorList>
    </citation>
    <scope>NUCLEOTIDE SEQUENCE</scope>
    <source>
        <strain evidence="19">ChiGjej2B2-19336</strain>
    </source>
</reference>
<dbReference type="GO" id="GO:0046872">
    <property type="term" value="F:metal ion binding"/>
    <property type="evidence" value="ECO:0007669"/>
    <property type="project" value="UniProtKB-KW"/>
</dbReference>
<dbReference type="Pfam" id="PF01546">
    <property type="entry name" value="Peptidase_M20"/>
    <property type="match status" value="1"/>
</dbReference>
<evidence type="ECO:0000256" key="16">
    <source>
        <dbReference type="ARBA" id="ARBA00077688"/>
    </source>
</evidence>
<dbReference type="GO" id="GO:0005829">
    <property type="term" value="C:cytosol"/>
    <property type="evidence" value="ECO:0007669"/>
    <property type="project" value="TreeGrafter"/>
</dbReference>
<dbReference type="AlphaFoldDB" id="A0A921AWV2"/>
<evidence type="ECO:0000256" key="5">
    <source>
        <dbReference type="ARBA" id="ARBA00022801"/>
    </source>
</evidence>
<sequence>MNSAFSPDKEYLKWFAALSAIPHESGNERALSDFLIAFAKERGLFAMQDAAGNVLIKKPGTPGMENSPTVILQGHMDMVCVKDEGLDFDFSKEPLKLMTDGDRLYAEGTTLGADNGIALAYTLAILNADDIPHPPLEAVITVDEEAGMGGATAFDVSILNASLFINMDSEEEGIFCVSCAGGRRSRMSIPVEFQDASALCSSEGWELRRITLGGLAGGHSGLEIIRERGNSNRLLARLLDGLGKLFPCRLATLQGGTAANAIPKESSAVLFIKAEKEAVLKEMKRWEETFRHELRGSDGAGLAINMDEAEEETRVLTQESEKRVLSAAMLVPDGIASMDKNITSQNLVETSNNFAMIRMEGENIVFQCQTRSSVASKKEDLCRRIDLLGALVGGSVEHSGDYPAWEYNPESRLEPVFTKSYEELFHKKARVEGIHAGLECGLFADKFQKLGRKVDFISFGPTVTGAHSTKETLYLSSAENTWNLLKEVLRRIGEGK</sequence>
<dbReference type="Proteomes" id="UP000698963">
    <property type="component" value="Unassembled WGS sequence"/>
</dbReference>
<dbReference type="CDD" id="cd03890">
    <property type="entry name" value="M20_pepD"/>
    <property type="match status" value="1"/>
</dbReference>
<dbReference type="FunFam" id="3.40.630.10:FF:000015">
    <property type="entry name" value="Aminoacyl-histidine dipeptidase PepD"/>
    <property type="match status" value="1"/>
</dbReference>
<dbReference type="InterPro" id="IPR001160">
    <property type="entry name" value="Peptidase_M20C"/>
</dbReference>
<dbReference type="Pfam" id="PF07687">
    <property type="entry name" value="M20_dimer"/>
    <property type="match status" value="1"/>
</dbReference>
<evidence type="ECO:0000256" key="3">
    <source>
        <dbReference type="ARBA" id="ARBA00022670"/>
    </source>
</evidence>
<evidence type="ECO:0000256" key="14">
    <source>
        <dbReference type="ARBA" id="ARBA00075285"/>
    </source>
</evidence>